<dbReference type="RefSeq" id="WP_203755355.1">
    <property type="nucleotide sequence ID" value="NZ_BONF01000047.1"/>
</dbReference>
<protein>
    <submittedName>
        <fullName evidence="2">Uncharacterized protein</fullName>
    </submittedName>
</protein>
<keyword evidence="1" id="KW-1133">Transmembrane helix</keyword>
<keyword evidence="1" id="KW-0812">Transmembrane</keyword>
<organism evidence="2 3">
    <name type="scientific">Catellatospora bangladeshensis</name>
    <dbReference type="NCBI Taxonomy" id="310355"/>
    <lineage>
        <taxon>Bacteria</taxon>
        <taxon>Bacillati</taxon>
        <taxon>Actinomycetota</taxon>
        <taxon>Actinomycetes</taxon>
        <taxon>Micromonosporales</taxon>
        <taxon>Micromonosporaceae</taxon>
        <taxon>Catellatospora</taxon>
    </lineage>
</organism>
<evidence type="ECO:0000313" key="3">
    <source>
        <dbReference type="Proteomes" id="UP000601223"/>
    </source>
</evidence>
<keyword evidence="3" id="KW-1185">Reference proteome</keyword>
<dbReference type="EMBL" id="BONF01000047">
    <property type="protein sequence ID" value="GIF85450.1"/>
    <property type="molecule type" value="Genomic_DNA"/>
</dbReference>
<accession>A0A8J3NLK8</accession>
<keyword evidence="1" id="KW-0472">Membrane</keyword>
<sequence length="90" mass="10313">MAASEVVLGGVLAGAYVVLLVLRRRADRLRADAGRRLRTGRELARGVRRQVRVLRTGLRRRAVVVPLRRRTTRRNWRRLPVRPANRNALA</sequence>
<proteinExistence type="predicted"/>
<dbReference type="Proteomes" id="UP000601223">
    <property type="component" value="Unassembled WGS sequence"/>
</dbReference>
<dbReference type="AlphaFoldDB" id="A0A8J3NLK8"/>
<gene>
    <name evidence="2" type="ORF">Cba03nite_67990</name>
</gene>
<name>A0A8J3NLK8_9ACTN</name>
<evidence type="ECO:0000313" key="2">
    <source>
        <dbReference type="EMBL" id="GIF85450.1"/>
    </source>
</evidence>
<reference evidence="2 3" key="1">
    <citation type="submission" date="2021-01" db="EMBL/GenBank/DDBJ databases">
        <title>Whole genome shotgun sequence of Catellatospora bangladeshensis NBRC 107357.</title>
        <authorList>
            <person name="Komaki H."/>
            <person name="Tamura T."/>
        </authorList>
    </citation>
    <scope>NUCLEOTIDE SEQUENCE [LARGE SCALE GENOMIC DNA]</scope>
    <source>
        <strain evidence="2 3">NBRC 107357</strain>
    </source>
</reference>
<comment type="caution">
    <text evidence="2">The sequence shown here is derived from an EMBL/GenBank/DDBJ whole genome shotgun (WGS) entry which is preliminary data.</text>
</comment>
<evidence type="ECO:0000256" key="1">
    <source>
        <dbReference type="SAM" id="Phobius"/>
    </source>
</evidence>
<feature type="transmembrane region" description="Helical" evidence="1">
    <location>
        <begin position="6"/>
        <end position="22"/>
    </location>
</feature>